<organism evidence="2 3">
    <name type="scientific">Leptolyngbya boryana NIES-2135</name>
    <dbReference type="NCBI Taxonomy" id="1973484"/>
    <lineage>
        <taxon>Bacteria</taxon>
        <taxon>Bacillati</taxon>
        <taxon>Cyanobacteriota</taxon>
        <taxon>Cyanophyceae</taxon>
        <taxon>Leptolyngbyales</taxon>
        <taxon>Leptolyngbyaceae</taxon>
        <taxon>Leptolyngbya group</taxon>
        <taxon>Leptolyngbya</taxon>
    </lineage>
</organism>
<keyword evidence="3" id="KW-1185">Reference proteome</keyword>
<name>A0A1Z4JS62_LEPBY</name>
<evidence type="ECO:0000313" key="3">
    <source>
        <dbReference type="Proteomes" id="UP000217895"/>
    </source>
</evidence>
<dbReference type="EMBL" id="AP018205">
    <property type="protein sequence ID" value="BAY59526.1"/>
    <property type="molecule type" value="Genomic_DNA"/>
</dbReference>
<dbReference type="Pfam" id="PF20282">
    <property type="entry name" value="CTD6"/>
    <property type="match status" value="1"/>
</dbReference>
<dbReference type="InterPro" id="IPR046914">
    <property type="entry name" value="ABC-3C_CTD6"/>
</dbReference>
<evidence type="ECO:0000313" key="2">
    <source>
        <dbReference type="EMBL" id="BAY59526.1"/>
    </source>
</evidence>
<accession>A0A1Z4JS62</accession>
<dbReference type="AlphaFoldDB" id="A0A1Z4JS62"/>
<feature type="domain" description="ABC-three component systems C-terminal" evidence="1">
    <location>
        <begin position="197"/>
        <end position="323"/>
    </location>
</feature>
<geneLocation type="plasmid" evidence="2">
    <name>plasmid2</name>
</geneLocation>
<proteinExistence type="predicted"/>
<sequence>MQFFSPSEWEEFIQEWAVSIDNQYVKVRRLGGSGDLGVDIVGFITSGGWDQEWDNFQCKQYKNPLCPSDIWVEIGKITYYSYKGEYSPPRKHYFVPSKGVGTSLEKLLGNPKKLKEEAKACWDKYCRDGITKTTSVKLEGDFLQWFNAFDFSIFSSKSFVDLIEDHSRTHYHAVRFGGGLPARPQAPLPPDECSHEETRYVQQLFAAYQDHLKASVNDISDLSPALARDFQRQRTRFYHAESLRNFARDTVPVGTFEKFQDEVFHGVIDTCDSEHSDGLSRMKNTLNQAANLSITSNPLTIAAEIQDKQGVCHQLANDNRLIWVPQTEEA</sequence>
<reference evidence="2 3" key="1">
    <citation type="submission" date="2017-06" db="EMBL/GenBank/DDBJ databases">
        <title>Genome sequencing of cyanobaciteial culture collection at National Institute for Environmental Studies (NIES).</title>
        <authorList>
            <person name="Hirose Y."/>
            <person name="Shimura Y."/>
            <person name="Fujisawa T."/>
            <person name="Nakamura Y."/>
            <person name="Kawachi M."/>
        </authorList>
    </citation>
    <scope>NUCLEOTIDE SEQUENCE [LARGE SCALE GENOMIC DNA]</scope>
    <source>
        <strain evidence="2 3">NIES-2135</strain>
        <plasmid evidence="3">Plasmid Plasmid2 dna</plasmid>
    </source>
</reference>
<evidence type="ECO:0000259" key="1">
    <source>
        <dbReference type="Pfam" id="PF20282"/>
    </source>
</evidence>
<gene>
    <name evidence="2" type="ORF">NIES2135_64030</name>
</gene>
<protein>
    <recommendedName>
        <fullName evidence="1">ABC-three component systems C-terminal domain-containing protein</fullName>
    </recommendedName>
</protein>
<keyword evidence="2" id="KW-0614">Plasmid</keyword>
<dbReference type="Proteomes" id="UP000217895">
    <property type="component" value="Plasmid Plasmid2 dna"/>
</dbReference>